<dbReference type="InParanoid" id="A0A804IWI1"/>
<comment type="similarity">
    <text evidence="1">Belongs to the class-I aminoacyl-tRNA synthetase family.</text>
</comment>
<dbReference type="CDD" id="cd07962">
    <property type="entry name" value="Anticodon_Ia_Val"/>
    <property type="match status" value="1"/>
</dbReference>
<evidence type="ECO:0000256" key="8">
    <source>
        <dbReference type="ARBA" id="ARBA00029936"/>
    </source>
</evidence>
<dbReference type="SUPFAM" id="SSF47323">
    <property type="entry name" value="Anticodon-binding domain of a subclass of class I aminoacyl-tRNA synthetases"/>
    <property type="match status" value="1"/>
</dbReference>
<evidence type="ECO:0000256" key="6">
    <source>
        <dbReference type="ARBA" id="ARBA00022917"/>
    </source>
</evidence>
<dbReference type="Gramene" id="Ma04_t32590.1">
    <property type="protein sequence ID" value="Ma04_p32590.1"/>
    <property type="gene ID" value="Ma04_g32590"/>
</dbReference>
<keyword evidence="4" id="KW-0547">Nucleotide-binding</keyword>
<dbReference type="GO" id="GO:0006438">
    <property type="term" value="P:valyl-tRNA aminoacylation"/>
    <property type="evidence" value="ECO:0007669"/>
    <property type="project" value="InterPro"/>
</dbReference>
<proteinExistence type="inferred from homology"/>
<evidence type="ECO:0000313" key="11">
    <source>
        <dbReference type="Proteomes" id="UP000012960"/>
    </source>
</evidence>
<protein>
    <recommendedName>
        <fullName evidence="2">valine--tRNA ligase</fullName>
        <ecNumber evidence="2">6.1.1.9</ecNumber>
    </recommendedName>
    <alternativeName>
        <fullName evidence="8">Valyl-tRNA synthetase</fullName>
    </alternativeName>
</protein>
<dbReference type="GO" id="GO:0004832">
    <property type="term" value="F:valine-tRNA ligase activity"/>
    <property type="evidence" value="ECO:0007669"/>
    <property type="project" value="UniProtKB-EC"/>
</dbReference>
<reference evidence="10" key="1">
    <citation type="submission" date="2021-05" db="UniProtKB">
        <authorList>
            <consortium name="EnsemblPlants"/>
        </authorList>
    </citation>
    <scope>IDENTIFICATION</scope>
    <source>
        <strain evidence="10">subsp. malaccensis</strain>
    </source>
</reference>
<name>A0A804IWI1_MUSAM</name>
<feature type="domain" description="Methionyl/Valyl/Leucyl/Isoleucyl-tRNA synthetase anticodon-binding" evidence="9">
    <location>
        <begin position="30"/>
        <end position="169"/>
    </location>
</feature>
<keyword evidence="3" id="KW-0436">Ligase</keyword>
<dbReference type="EC" id="6.1.1.9" evidence="2"/>
<sequence length="244" mass="28184">NAVHFAMTKLGDDYCPREIHTIESMPLICQWTLSVLNKAVWKTISAFESYKFSDASTVLYSWWQYQFCDVFIEAVKPYFENLSEFEYAREASRDTLWISLDTGLRLLHPVMPFITEELWQRLPRAEGKKESIMISEYPSVVEAWTNEGIEEDLEIVNAAVRKFRSLRPQCNENRRFPAFALCRGHHITNIMKTYEFEITTLASVSSLKVLVENDMAPAGCAEDIVNKNLTVYLKLEGTLDTETN</sequence>
<dbReference type="OrthoDB" id="629407at2759"/>
<keyword evidence="11" id="KW-1185">Reference proteome</keyword>
<evidence type="ECO:0000259" key="9">
    <source>
        <dbReference type="Pfam" id="PF08264"/>
    </source>
</evidence>
<dbReference type="AlphaFoldDB" id="A0A804IWI1"/>
<dbReference type="InterPro" id="IPR002303">
    <property type="entry name" value="Valyl-tRNA_ligase"/>
</dbReference>
<evidence type="ECO:0000256" key="5">
    <source>
        <dbReference type="ARBA" id="ARBA00022840"/>
    </source>
</evidence>
<evidence type="ECO:0000256" key="3">
    <source>
        <dbReference type="ARBA" id="ARBA00022598"/>
    </source>
</evidence>
<dbReference type="PANTHER" id="PTHR11946:SF109">
    <property type="entry name" value="VALINE--TRNA LIGASE"/>
    <property type="match status" value="1"/>
</dbReference>
<keyword evidence="6" id="KW-0648">Protein biosynthesis</keyword>
<dbReference type="InterPro" id="IPR033705">
    <property type="entry name" value="Anticodon_Ia_Val"/>
</dbReference>
<evidence type="ECO:0000256" key="4">
    <source>
        <dbReference type="ARBA" id="ARBA00022741"/>
    </source>
</evidence>
<dbReference type="Pfam" id="PF08264">
    <property type="entry name" value="Anticodon_1"/>
    <property type="match status" value="1"/>
</dbReference>
<dbReference type="GO" id="GO:0005524">
    <property type="term" value="F:ATP binding"/>
    <property type="evidence" value="ECO:0007669"/>
    <property type="project" value="UniProtKB-KW"/>
</dbReference>
<dbReference type="InterPro" id="IPR013155">
    <property type="entry name" value="M/V/L/I-tRNA-synth_anticd-bd"/>
</dbReference>
<evidence type="ECO:0000313" key="10">
    <source>
        <dbReference type="EnsemblPlants" id="Ma04_p32590.1"/>
    </source>
</evidence>
<dbReference type="Proteomes" id="UP000012960">
    <property type="component" value="Unplaced"/>
</dbReference>
<evidence type="ECO:0000256" key="1">
    <source>
        <dbReference type="ARBA" id="ARBA00005594"/>
    </source>
</evidence>
<dbReference type="InterPro" id="IPR009080">
    <property type="entry name" value="tRNAsynth_Ia_anticodon-bd"/>
</dbReference>
<dbReference type="PANTHER" id="PTHR11946">
    <property type="entry name" value="VALYL-TRNA SYNTHETASES"/>
    <property type="match status" value="1"/>
</dbReference>
<evidence type="ECO:0000256" key="7">
    <source>
        <dbReference type="ARBA" id="ARBA00023146"/>
    </source>
</evidence>
<keyword evidence="5" id="KW-0067">ATP-binding</keyword>
<evidence type="ECO:0000256" key="2">
    <source>
        <dbReference type="ARBA" id="ARBA00013169"/>
    </source>
</evidence>
<dbReference type="OMA" id="ENDMAPA"/>
<dbReference type="EnsemblPlants" id="Ma04_t32590.1">
    <property type="protein sequence ID" value="Ma04_p32590.1"/>
    <property type="gene ID" value="Ma04_g32590"/>
</dbReference>
<keyword evidence="7" id="KW-0030">Aminoacyl-tRNA synthetase</keyword>
<organism evidence="10 11">
    <name type="scientific">Musa acuminata subsp. malaccensis</name>
    <name type="common">Wild banana</name>
    <name type="synonym">Musa malaccensis</name>
    <dbReference type="NCBI Taxonomy" id="214687"/>
    <lineage>
        <taxon>Eukaryota</taxon>
        <taxon>Viridiplantae</taxon>
        <taxon>Streptophyta</taxon>
        <taxon>Embryophyta</taxon>
        <taxon>Tracheophyta</taxon>
        <taxon>Spermatophyta</taxon>
        <taxon>Magnoliopsida</taxon>
        <taxon>Liliopsida</taxon>
        <taxon>Zingiberales</taxon>
        <taxon>Musaceae</taxon>
        <taxon>Musa</taxon>
    </lineage>
</organism>
<accession>A0A804IWI1</accession>
<dbReference type="Gene3D" id="1.10.730.10">
    <property type="entry name" value="Isoleucyl-tRNA Synthetase, Domain 1"/>
    <property type="match status" value="1"/>
</dbReference>